<accession>A0A1I0S4N4</accession>
<dbReference type="InterPro" id="IPR022385">
    <property type="entry name" value="Rhs_assc_core"/>
</dbReference>
<name>A0A1I0S4N4_9FLAO</name>
<organism evidence="1 2">
    <name type="scientific">Chryseobacterium wanjuense</name>
    <dbReference type="NCBI Taxonomy" id="356305"/>
    <lineage>
        <taxon>Bacteria</taxon>
        <taxon>Pseudomonadati</taxon>
        <taxon>Bacteroidota</taxon>
        <taxon>Flavobacteriia</taxon>
        <taxon>Flavobacteriales</taxon>
        <taxon>Weeksellaceae</taxon>
        <taxon>Chryseobacterium group</taxon>
        <taxon>Chryseobacterium</taxon>
    </lineage>
</organism>
<evidence type="ECO:0000313" key="1">
    <source>
        <dbReference type="EMBL" id="SEW49652.1"/>
    </source>
</evidence>
<dbReference type="Gene3D" id="2.180.10.10">
    <property type="entry name" value="RHS repeat-associated core"/>
    <property type="match status" value="1"/>
</dbReference>
<dbReference type="Proteomes" id="UP000199469">
    <property type="component" value="Unassembled WGS sequence"/>
</dbReference>
<dbReference type="NCBIfam" id="TIGR03696">
    <property type="entry name" value="Rhs_assc_core"/>
    <property type="match status" value="1"/>
</dbReference>
<evidence type="ECO:0000313" key="2">
    <source>
        <dbReference type="Proteomes" id="UP000199469"/>
    </source>
</evidence>
<sequence>MNHMKTGGGGAYFGAGKYQNYKYNGKELQETGMGDYGSRMYMADIDRWGVVDPLAEKMKRHSPYNYAFNNPIRFIDPDGRQGKDILIPYGTDPKDVPSIVSNLQKLIRDKLMTMKGVNGNIYVFIDKFQKDGKYDAGTQYSFLLSPKSLEITLNDFAGYYNITRYNEKDWRK</sequence>
<proteinExistence type="predicted"/>
<gene>
    <name evidence="1" type="ORF">SAMN05421841_4266</name>
</gene>
<keyword evidence="2" id="KW-1185">Reference proteome</keyword>
<dbReference type="AlphaFoldDB" id="A0A1I0S4N4"/>
<dbReference type="EMBL" id="FOIU01000007">
    <property type="protein sequence ID" value="SEW49652.1"/>
    <property type="molecule type" value="Genomic_DNA"/>
</dbReference>
<reference evidence="2" key="1">
    <citation type="submission" date="2016-10" db="EMBL/GenBank/DDBJ databases">
        <authorList>
            <person name="Varghese N."/>
            <person name="Submissions S."/>
        </authorList>
    </citation>
    <scope>NUCLEOTIDE SEQUENCE [LARGE SCALE GENOMIC DNA]</scope>
    <source>
        <strain evidence="2">DSM 17724</strain>
    </source>
</reference>
<protein>
    <submittedName>
        <fullName evidence="1">RHS repeat-associated core domain-containing protein</fullName>
    </submittedName>
</protein>
<dbReference type="STRING" id="356305.SAMN05421841_4266"/>